<name>C9LYD8_SELS3</name>
<evidence type="ECO:0000313" key="2">
    <source>
        <dbReference type="Proteomes" id="UP000003505"/>
    </source>
</evidence>
<gene>
    <name evidence="1" type="ORF">SELSPUOL_02497</name>
</gene>
<dbReference type="EMBL" id="ACKP02000051">
    <property type="protein sequence ID" value="EEX76167.1"/>
    <property type="molecule type" value="Genomic_DNA"/>
</dbReference>
<reference evidence="1 2" key="1">
    <citation type="submission" date="2009-09" db="EMBL/GenBank/DDBJ databases">
        <authorList>
            <person name="Weinstock G."/>
            <person name="Sodergren E."/>
            <person name="Clifton S."/>
            <person name="Fulton L."/>
            <person name="Fulton B."/>
            <person name="Courtney L."/>
            <person name="Fronick C."/>
            <person name="Harrison M."/>
            <person name="Strong C."/>
            <person name="Farmer C."/>
            <person name="Delahaunty K."/>
            <person name="Markovic C."/>
            <person name="Hall O."/>
            <person name="Minx P."/>
            <person name="Tomlinson C."/>
            <person name="Mitreva M."/>
            <person name="Nelson J."/>
            <person name="Hou S."/>
            <person name="Wollam A."/>
            <person name="Pepin K.H."/>
            <person name="Johnson M."/>
            <person name="Bhonagiri V."/>
            <person name="Nash W.E."/>
            <person name="Warren W."/>
            <person name="Chinwalla A."/>
            <person name="Mardis E.R."/>
            <person name="Wilson R.K."/>
        </authorList>
    </citation>
    <scope>NUCLEOTIDE SEQUENCE [LARGE SCALE GENOMIC DNA]</scope>
    <source>
        <strain evidence="2">ATCC 35185 / DSM 20758 / VPI D19B-28</strain>
    </source>
</reference>
<comment type="caution">
    <text evidence="1">The sequence shown here is derived from an EMBL/GenBank/DDBJ whole genome shotgun (WGS) entry which is preliminary data.</text>
</comment>
<evidence type="ECO:0000313" key="1">
    <source>
        <dbReference type="EMBL" id="EEX76167.1"/>
    </source>
</evidence>
<dbReference type="AlphaFoldDB" id="C9LYD8"/>
<dbReference type="Proteomes" id="UP000003505">
    <property type="component" value="Unassembled WGS sequence"/>
</dbReference>
<accession>C9LYD8</accession>
<protein>
    <submittedName>
        <fullName evidence="1">Uncharacterized protein</fullName>
    </submittedName>
</protein>
<organism evidence="1 2">
    <name type="scientific">Selenomonas sputigena (strain ATCC 35185 / DSM 20758 / CCUG 44933 / VPI D19B-28)</name>
    <dbReference type="NCBI Taxonomy" id="546271"/>
    <lineage>
        <taxon>Bacteria</taxon>
        <taxon>Bacillati</taxon>
        <taxon>Bacillota</taxon>
        <taxon>Negativicutes</taxon>
        <taxon>Selenomonadales</taxon>
        <taxon>Selenomonadaceae</taxon>
        <taxon>Selenomonas</taxon>
    </lineage>
</organism>
<sequence length="60" mass="7251">MESLLYFDERYYSFLHERAKSCRFRQNGLTHCSFHDTMITQLPTYVDNKSVKIFKEALIK</sequence>
<proteinExistence type="predicted"/>